<evidence type="ECO:0000256" key="1">
    <source>
        <dbReference type="ARBA" id="ARBA00009995"/>
    </source>
</evidence>
<dbReference type="AlphaFoldDB" id="A0AAW1TT18"/>
<dbReference type="GO" id="GO:0008194">
    <property type="term" value="F:UDP-glycosyltransferase activity"/>
    <property type="evidence" value="ECO:0007669"/>
    <property type="project" value="InterPro"/>
</dbReference>
<dbReference type="EMBL" id="JARQZJ010000004">
    <property type="protein sequence ID" value="KAK9870920.1"/>
    <property type="molecule type" value="Genomic_DNA"/>
</dbReference>
<accession>A0AAW1TT18</accession>
<dbReference type="Pfam" id="PF00201">
    <property type="entry name" value="UDPGT"/>
    <property type="match status" value="1"/>
</dbReference>
<sequence length="296" mass="34442">MEDQMFSFDDPYITKPKYFKWKNANILLEKGLKSCQSMFSNPNVQKIIKSRRKFDVILAEYFTGECIHGFHYKFGAPLIGVSSTAVMPLYSRRLFDPDNPSYIVNNLFSLQDEMSFCERTANFFGTWYFKLYHMSYLRDNKNLIERYFNMKIPSITTNNNSILLVNSQASITPSTGLVPRVVNIGGVHINASSELPKDIQEFYQKFAYVVYVSMGTMVKGHTFPVKQRDIIIEICRQYKFGLLWKWDGEYRGEIPSHMMVKKWFPQRDILAHSRTVIFVSHAGLLSVIEALNYGFQ</sequence>
<keyword evidence="5" id="KW-1185">Reference proteome</keyword>
<dbReference type="Gene3D" id="3.40.50.2000">
    <property type="entry name" value="Glycogen Phosphorylase B"/>
    <property type="match status" value="1"/>
</dbReference>
<evidence type="ECO:0000256" key="3">
    <source>
        <dbReference type="ARBA" id="ARBA00022679"/>
    </source>
</evidence>
<keyword evidence="3" id="KW-0808">Transferase</keyword>
<dbReference type="PANTHER" id="PTHR48043">
    <property type="entry name" value="EG:EG0003.4 PROTEIN-RELATED"/>
    <property type="match status" value="1"/>
</dbReference>
<reference evidence="4 5" key="1">
    <citation type="submission" date="2023-03" db="EMBL/GenBank/DDBJ databases">
        <title>Genome insight into feeding habits of ladybird beetles.</title>
        <authorList>
            <person name="Li H.-S."/>
            <person name="Huang Y.-H."/>
            <person name="Pang H."/>
        </authorList>
    </citation>
    <scope>NUCLEOTIDE SEQUENCE [LARGE SCALE GENOMIC DNA]</scope>
    <source>
        <strain evidence="4">SYSU_2023b</strain>
        <tissue evidence="4">Whole body</tissue>
    </source>
</reference>
<dbReference type="Proteomes" id="UP001431783">
    <property type="component" value="Unassembled WGS sequence"/>
</dbReference>
<dbReference type="InterPro" id="IPR002213">
    <property type="entry name" value="UDP_glucos_trans"/>
</dbReference>
<evidence type="ECO:0000256" key="2">
    <source>
        <dbReference type="ARBA" id="ARBA00022676"/>
    </source>
</evidence>
<dbReference type="CDD" id="cd03784">
    <property type="entry name" value="GT1_Gtf-like"/>
    <property type="match status" value="1"/>
</dbReference>
<protein>
    <recommendedName>
        <fullName evidence="6">Glucuronosyltransferase</fullName>
    </recommendedName>
</protein>
<comment type="caution">
    <text evidence="4">The sequence shown here is derived from an EMBL/GenBank/DDBJ whole genome shotgun (WGS) entry which is preliminary data.</text>
</comment>
<evidence type="ECO:0000313" key="5">
    <source>
        <dbReference type="Proteomes" id="UP001431783"/>
    </source>
</evidence>
<proteinExistence type="inferred from homology"/>
<keyword evidence="2" id="KW-0328">Glycosyltransferase</keyword>
<evidence type="ECO:0008006" key="6">
    <source>
        <dbReference type="Google" id="ProtNLM"/>
    </source>
</evidence>
<name>A0AAW1TT18_9CUCU</name>
<dbReference type="SUPFAM" id="SSF53756">
    <property type="entry name" value="UDP-Glycosyltransferase/glycogen phosphorylase"/>
    <property type="match status" value="1"/>
</dbReference>
<comment type="similarity">
    <text evidence="1">Belongs to the UDP-glycosyltransferase family.</text>
</comment>
<dbReference type="InterPro" id="IPR050271">
    <property type="entry name" value="UDP-glycosyltransferase"/>
</dbReference>
<organism evidence="4 5">
    <name type="scientific">Henosepilachna vigintioctopunctata</name>
    <dbReference type="NCBI Taxonomy" id="420089"/>
    <lineage>
        <taxon>Eukaryota</taxon>
        <taxon>Metazoa</taxon>
        <taxon>Ecdysozoa</taxon>
        <taxon>Arthropoda</taxon>
        <taxon>Hexapoda</taxon>
        <taxon>Insecta</taxon>
        <taxon>Pterygota</taxon>
        <taxon>Neoptera</taxon>
        <taxon>Endopterygota</taxon>
        <taxon>Coleoptera</taxon>
        <taxon>Polyphaga</taxon>
        <taxon>Cucujiformia</taxon>
        <taxon>Coccinelloidea</taxon>
        <taxon>Coccinellidae</taxon>
        <taxon>Epilachninae</taxon>
        <taxon>Epilachnini</taxon>
        <taxon>Henosepilachna</taxon>
    </lineage>
</organism>
<gene>
    <name evidence="4" type="ORF">WA026_009882</name>
</gene>
<dbReference type="PANTHER" id="PTHR48043:SF114">
    <property type="entry name" value="IP04436P-RELATED"/>
    <property type="match status" value="1"/>
</dbReference>
<evidence type="ECO:0000313" key="4">
    <source>
        <dbReference type="EMBL" id="KAK9870920.1"/>
    </source>
</evidence>